<keyword evidence="1" id="KW-0812">Transmembrane</keyword>
<accession>A0A9D1YN66</accession>
<keyword evidence="1" id="KW-0472">Membrane</keyword>
<feature type="transmembrane region" description="Helical" evidence="1">
    <location>
        <begin position="216"/>
        <end position="240"/>
    </location>
</feature>
<evidence type="ECO:0000313" key="3">
    <source>
        <dbReference type="Proteomes" id="UP000824007"/>
    </source>
</evidence>
<feature type="transmembrane region" description="Helical" evidence="1">
    <location>
        <begin position="83"/>
        <end position="107"/>
    </location>
</feature>
<keyword evidence="1" id="KW-1133">Transmembrane helix</keyword>
<reference evidence="2" key="2">
    <citation type="submission" date="2021-04" db="EMBL/GenBank/DDBJ databases">
        <authorList>
            <person name="Gilroy R."/>
        </authorList>
    </citation>
    <scope>NUCLEOTIDE SEQUENCE</scope>
    <source>
        <strain evidence="2">ChiSxjej3B15-24422</strain>
    </source>
</reference>
<protein>
    <submittedName>
        <fullName evidence="2">Uncharacterized protein</fullName>
    </submittedName>
</protein>
<dbReference type="EMBL" id="DXDD01000064">
    <property type="protein sequence ID" value="HIY59990.1"/>
    <property type="molecule type" value="Genomic_DNA"/>
</dbReference>
<dbReference type="PROSITE" id="PS51257">
    <property type="entry name" value="PROKAR_LIPOPROTEIN"/>
    <property type="match status" value="1"/>
</dbReference>
<feature type="transmembrane region" description="Helical" evidence="1">
    <location>
        <begin position="16"/>
        <end position="36"/>
    </location>
</feature>
<feature type="transmembrane region" description="Helical" evidence="1">
    <location>
        <begin position="385"/>
        <end position="404"/>
    </location>
</feature>
<feature type="transmembrane region" description="Helical" evidence="1">
    <location>
        <begin position="170"/>
        <end position="185"/>
    </location>
</feature>
<evidence type="ECO:0000313" key="2">
    <source>
        <dbReference type="EMBL" id="HIY59990.1"/>
    </source>
</evidence>
<comment type="caution">
    <text evidence="2">The sequence shown here is derived from an EMBL/GenBank/DDBJ whole genome shotgun (WGS) entry which is preliminary data.</text>
</comment>
<organism evidence="2 3">
    <name type="scientific">Candidatus Eisenbergiella pullistercoris</name>
    <dbReference type="NCBI Taxonomy" id="2838555"/>
    <lineage>
        <taxon>Bacteria</taxon>
        <taxon>Bacillati</taxon>
        <taxon>Bacillota</taxon>
        <taxon>Clostridia</taxon>
        <taxon>Lachnospirales</taxon>
        <taxon>Lachnospiraceae</taxon>
        <taxon>Eisenbergiella</taxon>
    </lineage>
</organism>
<feature type="transmembrane region" description="Helical" evidence="1">
    <location>
        <begin position="191"/>
        <end position="207"/>
    </location>
</feature>
<evidence type="ECO:0000256" key="1">
    <source>
        <dbReference type="SAM" id="Phobius"/>
    </source>
</evidence>
<proteinExistence type="predicted"/>
<dbReference type="Proteomes" id="UP000824007">
    <property type="component" value="Unassembled WGS sequence"/>
</dbReference>
<feature type="transmembrane region" description="Helical" evidence="1">
    <location>
        <begin position="116"/>
        <end position="135"/>
    </location>
</feature>
<gene>
    <name evidence="2" type="ORF">H9831_04820</name>
</gene>
<dbReference type="AlphaFoldDB" id="A0A9D1YN66"/>
<name>A0A9D1YN66_9FIRM</name>
<feature type="transmembrane region" description="Helical" evidence="1">
    <location>
        <begin position="416"/>
        <end position="439"/>
    </location>
</feature>
<sequence>MKTMNRFSRFFRDRRAAFSGLMLAVSVLFYLFFACYDGAVICVDSPSYIHMDISREPLYCMFLAGLRAAFAAAPAGAFGEDAYLTAAAFLQSLLAASAAWSLAAYLWRELELPRPLALLLLGMPLAVSLLCRFAAQRGSMYSNSILTEGIAIPLYLLFFRFLLEYFRKQSGRSLLLGCLLSFLMISARKQMLISLVMLAICILFVFFRRKKLLRGLLLAVGCAALVMGGSVLLDLGYNYAVRGEAVRHSSDGRFLTTMAFYTAEREDAEYISDEKIRELFLEIYDACDAAGYLKHSAGQGWLNRVSHFGDFYDCIQIDTMWPAVNAFVQENYGDGTVFLSEHADQVMGVINRSVIPHNLGKIFGSFLDNFLSGLITTVAQRNRILNWYSLFVYLLYLFLLACQIRRVRREGADERIAETAGLTLLSILCNVGLVSLVIFCQTRYTIYNMALFYISLLLLLYDCGKFLLVKRKRMV</sequence>
<reference evidence="2" key="1">
    <citation type="journal article" date="2021" name="PeerJ">
        <title>Extensive microbial diversity within the chicken gut microbiome revealed by metagenomics and culture.</title>
        <authorList>
            <person name="Gilroy R."/>
            <person name="Ravi A."/>
            <person name="Getino M."/>
            <person name="Pursley I."/>
            <person name="Horton D.L."/>
            <person name="Alikhan N.F."/>
            <person name="Baker D."/>
            <person name="Gharbi K."/>
            <person name="Hall N."/>
            <person name="Watson M."/>
            <person name="Adriaenssens E.M."/>
            <person name="Foster-Nyarko E."/>
            <person name="Jarju S."/>
            <person name="Secka A."/>
            <person name="Antonio M."/>
            <person name="Oren A."/>
            <person name="Chaudhuri R.R."/>
            <person name="La Ragione R."/>
            <person name="Hildebrand F."/>
            <person name="Pallen M.J."/>
        </authorList>
    </citation>
    <scope>NUCLEOTIDE SEQUENCE</scope>
    <source>
        <strain evidence="2">ChiSxjej3B15-24422</strain>
    </source>
</reference>
<feature type="transmembrane region" description="Helical" evidence="1">
    <location>
        <begin position="141"/>
        <end position="163"/>
    </location>
</feature>
<feature type="transmembrane region" description="Helical" evidence="1">
    <location>
        <begin position="445"/>
        <end position="464"/>
    </location>
</feature>